<dbReference type="EMBL" id="LUKD01000005">
    <property type="protein sequence ID" value="KYG65127.1"/>
    <property type="molecule type" value="Genomic_DNA"/>
</dbReference>
<sequence length="298" mass="34349">MKFKCPYCHTQRNKRSASRTIRKLGSYYRKSDGQHLTRFWCFPCKKSFSAATTSPLKSQKKRHLNKAICDLLTGGVSQREAARILKINPKTVVRKFRFAITTAKEELKGWNQKFQPCTEVEFDDLETFEHTKCKPLSVTLMVEYRTRRILGFEVAQMPAKGRIAAFARKKYGPRADHRSQARKKLFSEMRSFVSPTALIRSDSNPYYPKDVKRYFPKARHETILGGRGAIVGQGELKKLKWDPIFSLNHTCAMFRAHINRLFRKTWCTTKRADQLAGHIALYALLHNRRLATGKGGSS</sequence>
<protein>
    <submittedName>
        <fullName evidence="1">Transposase</fullName>
    </submittedName>
</protein>
<dbReference type="AlphaFoldDB" id="A0A162G6S2"/>
<name>A0A162G6S2_BDEBC</name>
<dbReference type="OrthoDB" id="5289527at2"/>
<proteinExistence type="predicted"/>
<evidence type="ECO:0000313" key="2">
    <source>
        <dbReference type="Proteomes" id="UP000075799"/>
    </source>
</evidence>
<organism evidence="1 2">
    <name type="scientific">Bdellovibrio bacteriovorus</name>
    <dbReference type="NCBI Taxonomy" id="959"/>
    <lineage>
        <taxon>Bacteria</taxon>
        <taxon>Pseudomonadati</taxon>
        <taxon>Bdellovibrionota</taxon>
        <taxon>Bdellovibrionia</taxon>
        <taxon>Bdellovibrionales</taxon>
        <taxon>Pseudobdellovibrionaceae</taxon>
        <taxon>Bdellovibrio</taxon>
    </lineage>
</organism>
<gene>
    <name evidence="1" type="ORF">AZI87_11190</name>
</gene>
<evidence type="ECO:0000313" key="1">
    <source>
        <dbReference type="EMBL" id="KYG65127.1"/>
    </source>
</evidence>
<dbReference type="Proteomes" id="UP000075799">
    <property type="component" value="Unassembled WGS sequence"/>
</dbReference>
<comment type="caution">
    <text evidence="1">The sequence shown here is derived from an EMBL/GenBank/DDBJ whole genome shotgun (WGS) entry which is preliminary data.</text>
</comment>
<reference evidence="1 2" key="1">
    <citation type="submission" date="2016-03" db="EMBL/GenBank/DDBJ databases">
        <authorList>
            <person name="Ploux O."/>
        </authorList>
    </citation>
    <scope>NUCLEOTIDE SEQUENCE [LARGE SCALE GENOMIC DNA]</scope>
    <source>
        <strain evidence="1 2">EC13</strain>
    </source>
</reference>
<accession>A0A162G6S2</accession>